<feature type="domain" description="MnmC-like methyltransferase" evidence="13">
    <location>
        <begin position="107"/>
        <end position="227"/>
    </location>
</feature>
<dbReference type="GO" id="GO:0032259">
    <property type="term" value="P:methylation"/>
    <property type="evidence" value="ECO:0007669"/>
    <property type="project" value="UniProtKB-KW"/>
</dbReference>
<comment type="function">
    <text evidence="10">Catalyzes the last two steps in the biosynthesis of 5-methylaminomethyl-2-thiouridine (mnm(5)s(2)U) at the wobble position (U34) in tRNA. Catalyzes the FAD-dependent demodification of cmnm(5)s(2)U34 to nm(5)s(2)U34, followed by the transfer of a methyl group from S-adenosyl-L-methionine to nm(5)s(2)U34, to form mnm(5)s(2)U34.</text>
</comment>
<evidence type="ECO:0000256" key="11">
    <source>
        <dbReference type="SAM" id="MobiDB-lite"/>
    </source>
</evidence>
<dbReference type="InterPro" id="IPR023032">
    <property type="entry name" value="tRNA_MAMT_biosynth_bifunc_MnmC"/>
</dbReference>
<evidence type="ECO:0000256" key="3">
    <source>
        <dbReference type="ARBA" id="ARBA00022630"/>
    </source>
</evidence>
<dbReference type="GO" id="GO:0016645">
    <property type="term" value="F:oxidoreductase activity, acting on the CH-NH group of donors"/>
    <property type="evidence" value="ECO:0007669"/>
    <property type="project" value="InterPro"/>
</dbReference>
<evidence type="ECO:0000256" key="6">
    <source>
        <dbReference type="ARBA" id="ARBA00022694"/>
    </source>
</evidence>
<dbReference type="InterPro" id="IPR006076">
    <property type="entry name" value="FAD-dep_OxRdtase"/>
</dbReference>
<comment type="catalytic activity">
    <reaction evidence="10">
        <text>5-aminomethyl-2-thiouridine(34) in tRNA + S-adenosyl-L-methionine = 5-methylaminomethyl-2-thiouridine(34) in tRNA + S-adenosyl-L-homocysteine + H(+)</text>
        <dbReference type="Rhea" id="RHEA:19569"/>
        <dbReference type="Rhea" id="RHEA-COMP:10195"/>
        <dbReference type="Rhea" id="RHEA-COMP:10197"/>
        <dbReference type="ChEBI" id="CHEBI:15378"/>
        <dbReference type="ChEBI" id="CHEBI:57856"/>
        <dbReference type="ChEBI" id="CHEBI:59789"/>
        <dbReference type="ChEBI" id="CHEBI:74454"/>
        <dbReference type="ChEBI" id="CHEBI:74455"/>
        <dbReference type="EC" id="2.1.1.61"/>
    </reaction>
</comment>
<keyword evidence="1 10" id="KW-0963">Cytoplasm</keyword>
<dbReference type="GO" id="GO:0002097">
    <property type="term" value="P:tRNA wobble base modification"/>
    <property type="evidence" value="ECO:0007669"/>
    <property type="project" value="UniProtKB-UniRule"/>
</dbReference>
<evidence type="ECO:0000256" key="1">
    <source>
        <dbReference type="ARBA" id="ARBA00022490"/>
    </source>
</evidence>
<dbReference type="SUPFAM" id="SSF51971">
    <property type="entry name" value="Nucleotide-binding domain"/>
    <property type="match status" value="1"/>
</dbReference>
<evidence type="ECO:0000313" key="14">
    <source>
        <dbReference type="EMBL" id="RRH90629.1"/>
    </source>
</evidence>
<dbReference type="Gene3D" id="3.40.50.150">
    <property type="entry name" value="Vaccinia Virus protein VP39"/>
    <property type="match status" value="1"/>
</dbReference>
<evidence type="ECO:0000313" key="15">
    <source>
        <dbReference type="Proteomes" id="UP000271590"/>
    </source>
</evidence>
<comment type="similarity">
    <text evidence="10">In the C-terminal section; belongs to the DAO family.</text>
</comment>
<sequence length="620" mass="66006">MAAEPVAWRADGVPCSERFDDIYHTETGALAQSRHVFLGGCGLPGAWSGQPQWRILETGFGLGLNFLTSWQAWRADAHRPRMLHYVSVEAYPVGPHDLLRAAGAYPELMPLAEQLAAQWHGLLPGFHRLAFDAGRVLLTLCIGDVQPMLRAQRFEADSIFLDGFSPQQNPPMWSPDTLKAVSRFARQGTGLATWTYARAVRDALSQSGFRLERRPGLPPKRDCLAGVFAPAWTVRRRGPAPGHIETPGSCAVIGAGLAGAAVAASLARRGWQVMVLDAAGQPAAGASGLPVGVMAPHVSPDDALLSRLTRAGIRATWHELERLLEEGRDWRASGVLERRPEGDTRVPAGWSDSGPNESWPASAAQLAQARLPADAPALWHARAGWVRPQRLITAWLRGPGIGFRSNARVAHMAHGGGAWQLFDAEDRLLAEAQRVVVAAGFESGRFAPALPLQPVRGQVMWGAMVADDGLPATPINGDGHLIAHVPADDDGTQLWLAGATFDRDSTDLEPNGADAAANRERLERLHPAAAAALAASLDSGEARAWVGVRCASGDRRPLIGPLDADDAAGAPGLWACTALGSRGLSFAALCAELLAAQWHGEPLPLPANLAKALSTGRTQT</sequence>
<feature type="region of interest" description="Disordered" evidence="11">
    <location>
        <begin position="340"/>
        <end position="359"/>
    </location>
</feature>
<keyword evidence="8 10" id="KW-0560">Oxidoreductase</keyword>
<dbReference type="Gene3D" id="3.50.50.60">
    <property type="entry name" value="FAD/NAD(P)-binding domain"/>
    <property type="match status" value="1"/>
</dbReference>
<protein>
    <recommendedName>
        <fullName evidence="10">tRNA 5-methylaminomethyl-2-thiouridine biosynthesis bifunctional protein MnmC</fullName>
        <shortName evidence="10">tRNA mnm(5)s(2)U biosynthesis bifunctional protein</shortName>
    </recommendedName>
    <domain>
        <recommendedName>
            <fullName evidence="10">tRNA (mnm(5)s(2)U34)-methyltransferase</fullName>
            <ecNumber evidence="10">2.1.1.61</ecNumber>
        </recommendedName>
    </domain>
    <domain>
        <recommendedName>
            <fullName evidence="10">FAD-dependent cmnm(5)s(2)U34 oxidoreductase</fullName>
            <ecNumber evidence="10">1.5.-.-</ecNumber>
        </recommendedName>
    </domain>
</protein>
<evidence type="ECO:0000256" key="10">
    <source>
        <dbReference type="HAMAP-Rule" id="MF_01102"/>
    </source>
</evidence>
<reference evidence="14 15" key="1">
    <citation type="submission" date="2018-11" db="EMBL/GenBank/DDBJ databases">
        <title>The genome of Variovorax sp T529.</title>
        <authorList>
            <person name="Gao J."/>
        </authorList>
    </citation>
    <scope>NUCLEOTIDE SEQUENCE [LARGE SCALE GENOMIC DNA]</scope>
    <source>
        <strain evidence="14 15">T529</strain>
    </source>
</reference>
<feature type="region of interest" description="tRNA (mnm(5)s(2)U34)-methyltransferase" evidence="10">
    <location>
        <begin position="1"/>
        <end position="229"/>
    </location>
</feature>
<dbReference type="GO" id="GO:0005737">
    <property type="term" value="C:cytoplasm"/>
    <property type="evidence" value="ECO:0007669"/>
    <property type="project" value="UniProtKB-SubCell"/>
</dbReference>
<dbReference type="Pfam" id="PF05430">
    <property type="entry name" value="Methyltransf_30"/>
    <property type="match status" value="1"/>
</dbReference>
<comment type="similarity">
    <text evidence="10">In the N-terminal section; belongs to the methyltransferase superfamily. tRNA (mnm(5)s(2)U34)-methyltransferase family.</text>
</comment>
<dbReference type="EC" id="2.1.1.61" evidence="10"/>
<keyword evidence="7 10" id="KW-0274">FAD</keyword>
<keyword evidence="5 10" id="KW-0949">S-adenosyl-L-methionine</keyword>
<dbReference type="AlphaFoldDB" id="A0A3P3EW23"/>
<evidence type="ECO:0000259" key="12">
    <source>
        <dbReference type="Pfam" id="PF01266"/>
    </source>
</evidence>
<dbReference type="Gene3D" id="3.30.9.10">
    <property type="entry name" value="D-Amino Acid Oxidase, subunit A, domain 2"/>
    <property type="match status" value="1"/>
</dbReference>
<dbReference type="NCBIfam" id="TIGR03197">
    <property type="entry name" value="MnmC_Cterm"/>
    <property type="match status" value="1"/>
</dbReference>
<dbReference type="InterPro" id="IPR008471">
    <property type="entry name" value="MnmC-like_methylTransf"/>
</dbReference>
<dbReference type="NCBIfam" id="NF033855">
    <property type="entry name" value="tRNA_MNMC2"/>
    <property type="match status" value="1"/>
</dbReference>
<keyword evidence="6 10" id="KW-0819">tRNA processing</keyword>
<dbReference type="InterPro" id="IPR029063">
    <property type="entry name" value="SAM-dependent_MTases_sf"/>
</dbReference>
<comment type="caution">
    <text evidence="14">The sequence shown here is derived from an EMBL/GenBank/DDBJ whole genome shotgun (WGS) entry which is preliminary data.</text>
</comment>
<keyword evidence="3 10" id="KW-0285">Flavoprotein</keyword>
<dbReference type="InterPro" id="IPR047785">
    <property type="entry name" value="tRNA_MNMC2"/>
</dbReference>
<evidence type="ECO:0000256" key="7">
    <source>
        <dbReference type="ARBA" id="ARBA00022827"/>
    </source>
</evidence>
<comment type="subcellular location">
    <subcellularLocation>
        <location evidence="10">Cytoplasm</location>
    </subcellularLocation>
</comment>
<feature type="domain" description="FAD dependent oxidoreductase" evidence="12">
    <location>
        <begin position="251"/>
        <end position="596"/>
    </location>
</feature>
<proteinExistence type="inferred from homology"/>
<dbReference type="GO" id="GO:0004808">
    <property type="term" value="F:tRNA (5-methylaminomethyl-2-thiouridylate)(34)-methyltransferase activity"/>
    <property type="evidence" value="ECO:0007669"/>
    <property type="project" value="UniProtKB-EC"/>
</dbReference>
<dbReference type="EC" id="1.5.-.-" evidence="10"/>
<evidence type="ECO:0000256" key="8">
    <source>
        <dbReference type="ARBA" id="ARBA00023002"/>
    </source>
</evidence>
<evidence type="ECO:0000256" key="4">
    <source>
        <dbReference type="ARBA" id="ARBA00022679"/>
    </source>
</evidence>
<dbReference type="PANTHER" id="PTHR13847:SF283">
    <property type="entry name" value="TRNA 5-METHYLAMINOMETHYL-2-THIOURIDINE BIOSYNTHESIS BIFUNCTIONAL PROTEIN MNMC"/>
    <property type="match status" value="1"/>
</dbReference>
<evidence type="ECO:0000259" key="13">
    <source>
        <dbReference type="Pfam" id="PF05430"/>
    </source>
</evidence>
<dbReference type="PANTHER" id="PTHR13847">
    <property type="entry name" value="SARCOSINE DEHYDROGENASE-RELATED"/>
    <property type="match status" value="1"/>
</dbReference>
<dbReference type="InterPro" id="IPR036188">
    <property type="entry name" value="FAD/NAD-bd_sf"/>
</dbReference>
<evidence type="ECO:0000256" key="5">
    <source>
        <dbReference type="ARBA" id="ARBA00022691"/>
    </source>
</evidence>
<feature type="region of interest" description="FAD-dependent cmnm(5)s(2)U34 oxidoreductase" evidence="10">
    <location>
        <begin position="253"/>
        <end position="620"/>
    </location>
</feature>
<dbReference type="Pfam" id="PF01266">
    <property type="entry name" value="DAO"/>
    <property type="match status" value="1"/>
</dbReference>
<keyword evidence="4 10" id="KW-0808">Transferase</keyword>
<keyword evidence="2 10" id="KW-0489">Methyltransferase</keyword>
<accession>A0A3P3EW23</accession>
<dbReference type="HAMAP" id="MF_01102">
    <property type="entry name" value="MnmC"/>
    <property type="match status" value="1"/>
</dbReference>
<comment type="cofactor">
    <cofactor evidence="10">
        <name>FAD</name>
        <dbReference type="ChEBI" id="CHEBI:57692"/>
    </cofactor>
</comment>
<dbReference type="InterPro" id="IPR017610">
    <property type="entry name" value="tRNA_S-uridine_synth_MnmC_C"/>
</dbReference>
<gene>
    <name evidence="10" type="primary">mnmC</name>
    <name evidence="14" type="ORF">EH244_07780</name>
</gene>
<name>A0A3P3EW23_9BURK</name>
<keyword evidence="9 10" id="KW-0511">Multifunctional enzyme</keyword>
<evidence type="ECO:0000256" key="9">
    <source>
        <dbReference type="ARBA" id="ARBA00023268"/>
    </source>
</evidence>
<dbReference type="Proteomes" id="UP000271590">
    <property type="component" value="Unassembled WGS sequence"/>
</dbReference>
<organism evidence="14 15">
    <name type="scientific">Variovorax beijingensis</name>
    <dbReference type="NCBI Taxonomy" id="2496117"/>
    <lineage>
        <taxon>Bacteria</taxon>
        <taxon>Pseudomonadati</taxon>
        <taxon>Pseudomonadota</taxon>
        <taxon>Betaproteobacteria</taxon>
        <taxon>Burkholderiales</taxon>
        <taxon>Comamonadaceae</taxon>
        <taxon>Variovorax</taxon>
    </lineage>
</organism>
<dbReference type="EMBL" id="RQXU01000003">
    <property type="protein sequence ID" value="RRH90629.1"/>
    <property type="molecule type" value="Genomic_DNA"/>
</dbReference>
<dbReference type="RefSeq" id="WP_124957823.1">
    <property type="nucleotide sequence ID" value="NZ_RQXU01000003.1"/>
</dbReference>
<evidence type="ECO:0000256" key="2">
    <source>
        <dbReference type="ARBA" id="ARBA00022603"/>
    </source>
</evidence>
<dbReference type="GO" id="GO:0050660">
    <property type="term" value="F:flavin adenine dinucleotide binding"/>
    <property type="evidence" value="ECO:0007669"/>
    <property type="project" value="UniProtKB-UniRule"/>
</dbReference>